<evidence type="ECO:0000256" key="1">
    <source>
        <dbReference type="ARBA" id="ARBA00004123"/>
    </source>
</evidence>
<gene>
    <name evidence="12" type="ORF">LtaPh_2619100</name>
</gene>
<keyword evidence="8" id="KW-0539">Nucleus</keyword>
<evidence type="ECO:0000256" key="5">
    <source>
        <dbReference type="ARBA" id="ARBA00022833"/>
    </source>
</evidence>
<evidence type="ECO:0000256" key="8">
    <source>
        <dbReference type="ARBA" id="ARBA00023242"/>
    </source>
</evidence>
<dbReference type="GO" id="GO:0000981">
    <property type="term" value="F:DNA-binding transcription factor activity, RNA polymerase II-specific"/>
    <property type="evidence" value="ECO:0007669"/>
    <property type="project" value="TreeGrafter"/>
</dbReference>
<evidence type="ECO:0000256" key="4">
    <source>
        <dbReference type="ARBA" id="ARBA00022771"/>
    </source>
</evidence>
<dbReference type="SMART" id="SM00355">
    <property type="entry name" value="ZnF_C2H2"/>
    <property type="match status" value="4"/>
</dbReference>
<accession>A0A640KKF1</accession>
<dbReference type="PANTHER" id="PTHR24408:SF58">
    <property type="entry name" value="TRANSCRIPTION FACTOR (TFIIIA), PUTATIVE (AFU_ORTHOLOGUE AFUA_1G05150)-RELATED"/>
    <property type="match status" value="1"/>
</dbReference>
<dbReference type="VEuPathDB" id="TriTrypDB:LtaPh_2619100"/>
<sequence length="611" mass="66786">MPVPEVGHSRSAVPAAVGFTVHLVCPHCAKEFTGNSSTSGVRSNYRRHLLTHTGERPFPCSYCHQRFTTKPNLRRHVRLVHPLQATPSTQVRHPDSKEAAEDVMGAAPPPLPAMHLPPATTVIVGPPVSIGSTAAEADVNPDQSCSLLLPERADLAVFTCEDCELEICSRAKLRRHKRYYCPFRENIFADPVKDAVDLYRTQQQQRGHRQRYGSVSSSSSDSDVVDFTEEDTHSGDGDCMSLADRRVRRRGCTTSVSLALTEVERRYLSHIAERSGLKFVEDAYASDESADDGVRSGMFSDTSSSSASTRSPYRETMTPLVRRHPLSPERVRGALLSPNCTPLHGPLPSPSSSPNRRALRSSQPATSASLVMQPNISSPTRDAGGVDCPLNVDSGTPRNEVTAAEAVKDDDVDDMSDAWAPEDLLYLHHHRRGSGHRRERRILQKRLRAQEGALMALATNSPQRQPRKPRVACVDAAQRGSDTAVGEAEPMHPLVTVPANAVHSSASTAAAAYTYLGPSKSLLTPQVVAQAESLLALNWRHPRRGKDGAANAFACPYCADYTTFTSQRGLRAHAMRVHAEEVAKARAYVMETEATPVEEGRRHESGEDKEP</sequence>
<feature type="compositionally biased region" description="Low complexity" evidence="10">
    <location>
        <begin position="296"/>
        <end position="311"/>
    </location>
</feature>
<evidence type="ECO:0000256" key="6">
    <source>
        <dbReference type="ARBA" id="ARBA00023015"/>
    </source>
</evidence>
<evidence type="ECO:0000256" key="3">
    <source>
        <dbReference type="ARBA" id="ARBA00022737"/>
    </source>
</evidence>
<keyword evidence="4 9" id="KW-0863">Zinc-finger</keyword>
<dbReference type="InterPro" id="IPR013087">
    <property type="entry name" value="Znf_C2H2_type"/>
</dbReference>
<protein>
    <recommendedName>
        <fullName evidence="11">C2H2-type domain-containing protein</fullName>
    </recommendedName>
</protein>
<comment type="caution">
    <text evidence="12">The sequence shown here is derived from an EMBL/GenBank/DDBJ whole genome shotgun (WGS) entry which is preliminary data.</text>
</comment>
<keyword evidence="3" id="KW-0677">Repeat</keyword>
<dbReference type="FunFam" id="3.30.160.60:FF:001289">
    <property type="entry name" value="Zinc finger protein 574"/>
    <property type="match status" value="1"/>
</dbReference>
<feature type="region of interest" description="Disordered" evidence="10">
    <location>
        <begin position="202"/>
        <end position="235"/>
    </location>
</feature>
<comment type="subcellular location">
    <subcellularLocation>
        <location evidence="1">Nucleus</location>
    </subcellularLocation>
</comment>
<dbReference type="Proteomes" id="UP000419144">
    <property type="component" value="Unassembled WGS sequence"/>
</dbReference>
<dbReference type="GO" id="GO:0005634">
    <property type="term" value="C:nucleus"/>
    <property type="evidence" value="ECO:0007669"/>
    <property type="project" value="UniProtKB-SubCell"/>
</dbReference>
<evidence type="ECO:0000256" key="7">
    <source>
        <dbReference type="ARBA" id="ARBA00023163"/>
    </source>
</evidence>
<proteinExistence type="predicted"/>
<dbReference type="GO" id="GO:0043565">
    <property type="term" value="F:sequence-specific DNA binding"/>
    <property type="evidence" value="ECO:0007669"/>
    <property type="project" value="TreeGrafter"/>
</dbReference>
<feature type="compositionally biased region" description="Low complexity" evidence="10">
    <location>
        <begin position="352"/>
        <end position="362"/>
    </location>
</feature>
<feature type="region of interest" description="Disordered" evidence="10">
    <location>
        <begin position="289"/>
        <end position="318"/>
    </location>
</feature>
<feature type="domain" description="C2H2-type" evidence="11">
    <location>
        <begin position="58"/>
        <end position="86"/>
    </location>
</feature>
<dbReference type="InterPro" id="IPR036236">
    <property type="entry name" value="Znf_C2H2_sf"/>
</dbReference>
<dbReference type="PANTHER" id="PTHR24408">
    <property type="entry name" value="ZINC FINGER PROTEIN"/>
    <property type="match status" value="1"/>
</dbReference>
<evidence type="ECO:0000256" key="9">
    <source>
        <dbReference type="PROSITE-ProRule" id="PRU00042"/>
    </source>
</evidence>
<evidence type="ECO:0000313" key="13">
    <source>
        <dbReference type="Proteomes" id="UP000419144"/>
    </source>
</evidence>
<dbReference type="AlphaFoldDB" id="A0A640KKF1"/>
<keyword evidence="5" id="KW-0862">Zinc</keyword>
<dbReference type="SUPFAM" id="SSF57667">
    <property type="entry name" value="beta-beta-alpha zinc fingers"/>
    <property type="match status" value="1"/>
</dbReference>
<keyword evidence="7" id="KW-0804">Transcription</keyword>
<dbReference type="GO" id="GO:0008270">
    <property type="term" value="F:zinc ion binding"/>
    <property type="evidence" value="ECO:0007669"/>
    <property type="project" value="UniProtKB-KW"/>
</dbReference>
<keyword evidence="6" id="KW-0805">Transcription regulation</keyword>
<keyword evidence="13" id="KW-1185">Reference proteome</keyword>
<keyword evidence="2" id="KW-0479">Metal-binding</keyword>
<dbReference type="Pfam" id="PF00096">
    <property type="entry name" value="zf-C2H2"/>
    <property type="match status" value="1"/>
</dbReference>
<organism evidence="12 13">
    <name type="scientific">Leishmania tarentolae</name>
    <name type="common">Sauroleishmania tarentolae</name>
    <dbReference type="NCBI Taxonomy" id="5689"/>
    <lineage>
        <taxon>Eukaryota</taxon>
        <taxon>Discoba</taxon>
        <taxon>Euglenozoa</taxon>
        <taxon>Kinetoplastea</taxon>
        <taxon>Metakinetoplastina</taxon>
        <taxon>Trypanosomatida</taxon>
        <taxon>Trypanosomatidae</taxon>
        <taxon>Leishmaniinae</taxon>
        <taxon>Leishmania</taxon>
        <taxon>lizard Leishmania</taxon>
    </lineage>
</organism>
<dbReference type="PROSITE" id="PS50157">
    <property type="entry name" value="ZINC_FINGER_C2H2_2"/>
    <property type="match status" value="2"/>
</dbReference>
<dbReference type="OrthoDB" id="9885925at2759"/>
<feature type="domain" description="C2H2-type" evidence="11">
    <location>
        <begin position="23"/>
        <end position="57"/>
    </location>
</feature>
<feature type="compositionally biased region" description="Polar residues" evidence="10">
    <location>
        <begin position="363"/>
        <end position="380"/>
    </location>
</feature>
<evidence type="ECO:0000256" key="2">
    <source>
        <dbReference type="ARBA" id="ARBA00022723"/>
    </source>
</evidence>
<reference evidence="12" key="1">
    <citation type="submission" date="2019-11" db="EMBL/GenBank/DDBJ databases">
        <title>Leishmania tarentolae CDS.</title>
        <authorList>
            <person name="Goto Y."/>
            <person name="Yamagishi J."/>
        </authorList>
    </citation>
    <scope>NUCLEOTIDE SEQUENCE [LARGE SCALE GENOMIC DNA]</scope>
    <source>
        <strain evidence="12">Parrot Tar II</strain>
    </source>
</reference>
<dbReference type="Gene3D" id="3.30.160.60">
    <property type="entry name" value="Classic Zinc Finger"/>
    <property type="match status" value="2"/>
</dbReference>
<name>A0A640KKF1_LEITA</name>
<feature type="region of interest" description="Disordered" evidence="10">
    <location>
        <begin position="334"/>
        <end position="386"/>
    </location>
</feature>
<evidence type="ECO:0000259" key="11">
    <source>
        <dbReference type="PROSITE" id="PS50157"/>
    </source>
</evidence>
<evidence type="ECO:0000256" key="10">
    <source>
        <dbReference type="SAM" id="MobiDB-lite"/>
    </source>
</evidence>
<dbReference type="EMBL" id="BLBS01000035">
    <property type="protein sequence ID" value="GET89544.1"/>
    <property type="molecule type" value="Genomic_DNA"/>
</dbReference>
<dbReference type="PROSITE" id="PS00028">
    <property type="entry name" value="ZINC_FINGER_C2H2_1"/>
    <property type="match status" value="1"/>
</dbReference>
<evidence type="ECO:0000313" key="12">
    <source>
        <dbReference type="EMBL" id="GET89544.1"/>
    </source>
</evidence>